<dbReference type="InterPro" id="IPR001412">
    <property type="entry name" value="aa-tRNA-synth_I_CS"/>
</dbReference>
<dbReference type="SUPFAM" id="SSF52374">
    <property type="entry name" value="Nucleotidylyl transferase"/>
    <property type="match status" value="1"/>
</dbReference>
<evidence type="ECO:0000256" key="6">
    <source>
        <dbReference type="ARBA" id="ARBA00023146"/>
    </source>
</evidence>
<feature type="non-terminal residue" evidence="11">
    <location>
        <position position="465"/>
    </location>
</feature>
<evidence type="ECO:0000313" key="12">
    <source>
        <dbReference type="Proteomes" id="UP000567293"/>
    </source>
</evidence>
<dbReference type="InterPro" id="IPR014729">
    <property type="entry name" value="Rossmann-like_a/b/a_fold"/>
</dbReference>
<comment type="similarity">
    <text evidence="9">Belongs to the class-I aminoacyl-tRNA synthetase family.</text>
</comment>
<dbReference type="Gene3D" id="3.40.50.620">
    <property type="entry name" value="HUPs"/>
    <property type="match status" value="2"/>
</dbReference>
<dbReference type="FunFam" id="3.40.50.620:FF:000020">
    <property type="entry name" value="Valine--tRNA ligase, mitochondrial"/>
    <property type="match status" value="1"/>
</dbReference>
<dbReference type="SUPFAM" id="SSF50677">
    <property type="entry name" value="ValRS/IleRS/LeuRS editing domain"/>
    <property type="match status" value="1"/>
</dbReference>
<dbReference type="GO" id="GO:0005524">
    <property type="term" value="F:ATP binding"/>
    <property type="evidence" value="ECO:0007669"/>
    <property type="project" value="UniProtKB-KW"/>
</dbReference>
<evidence type="ECO:0000256" key="1">
    <source>
        <dbReference type="ARBA" id="ARBA00013169"/>
    </source>
</evidence>
<dbReference type="Proteomes" id="UP000567293">
    <property type="component" value="Unassembled WGS sequence"/>
</dbReference>
<dbReference type="PROSITE" id="PS00178">
    <property type="entry name" value="AA_TRNA_LIGASE_I"/>
    <property type="match status" value="1"/>
</dbReference>
<keyword evidence="5 9" id="KW-0648">Protein biosynthesis</keyword>
<dbReference type="GO" id="GO:0006438">
    <property type="term" value="P:valyl-tRNA aminoacylation"/>
    <property type="evidence" value="ECO:0007669"/>
    <property type="project" value="UniProtKB-UniRule"/>
</dbReference>
<gene>
    <name evidence="11" type="ORF">HRJ53_25365</name>
</gene>
<protein>
    <recommendedName>
        <fullName evidence="1 8">Valine--tRNA ligase</fullName>
        <ecNumber evidence="1 8">6.1.1.9</ecNumber>
    </recommendedName>
</protein>
<proteinExistence type="inferred from homology"/>
<dbReference type="GO" id="GO:0002161">
    <property type="term" value="F:aminoacyl-tRNA deacylase activity"/>
    <property type="evidence" value="ECO:0007669"/>
    <property type="project" value="InterPro"/>
</dbReference>
<name>A0A7V8NVR2_9BACT</name>
<keyword evidence="6 9" id="KW-0030">Aminoacyl-tRNA synthetase</keyword>
<evidence type="ECO:0000313" key="11">
    <source>
        <dbReference type="EMBL" id="MBA0088328.1"/>
    </source>
</evidence>
<evidence type="ECO:0000256" key="8">
    <source>
        <dbReference type="NCBIfam" id="TIGR00422"/>
    </source>
</evidence>
<accession>A0A7V8NVR2</accession>
<dbReference type="NCBIfam" id="TIGR00422">
    <property type="entry name" value="valS"/>
    <property type="match status" value="1"/>
</dbReference>
<keyword evidence="4 9" id="KW-0067">ATP-binding</keyword>
<dbReference type="EMBL" id="JACDQQ010002448">
    <property type="protein sequence ID" value="MBA0088328.1"/>
    <property type="molecule type" value="Genomic_DNA"/>
</dbReference>
<dbReference type="PRINTS" id="PR00986">
    <property type="entry name" value="TRNASYNTHVAL"/>
</dbReference>
<dbReference type="Pfam" id="PF00133">
    <property type="entry name" value="tRNA-synt_1"/>
    <property type="match status" value="1"/>
</dbReference>
<evidence type="ECO:0000256" key="4">
    <source>
        <dbReference type="ARBA" id="ARBA00022840"/>
    </source>
</evidence>
<evidence type="ECO:0000256" key="7">
    <source>
        <dbReference type="ARBA" id="ARBA00047552"/>
    </source>
</evidence>
<dbReference type="PANTHER" id="PTHR11946:SF93">
    <property type="entry name" value="VALINE--TRNA LIGASE, CHLOROPLASTIC_MITOCHONDRIAL 2"/>
    <property type="match status" value="1"/>
</dbReference>
<keyword evidence="3 9" id="KW-0547">Nucleotide-binding</keyword>
<dbReference type="PANTHER" id="PTHR11946">
    <property type="entry name" value="VALYL-TRNA SYNTHETASES"/>
    <property type="match status" value="1"/>
</dbReference>
<organism evidence="11 12">
    <name type="scientific">Candidatus Acidiferrum panamense</name>
    <dbReference type="NCBI Taxonomy" id="2741543"/>
    <lineage>
        <taxon>Bacteria</taxon>
        <taxon>Pseudomonadati</taxon>
        <taxon>Acidobacteriota</taxon>
        <taxon>Terriglobia</taxon>
        <taxon>Candidatus Acidiferrales</taxon>
        <taxon>Candidatus Acidiferrum</taxon>
    </lineage>
</organism>
<reference evidence="11" key="1">
    <citation type="submission" date="2020-06" db="EMBL/GenBank/DDBJ databases">
        <title>Legume-microbial interactions unlock mineral nutrients during tropical forest succession.</title>
        <authorList>
            <person name="Epihov D.Z."/>
        </authorList>
    </citation>
    <scope>NUCLEOTIDE SEQUENCE [LARGE SCALE GENOMIC DNA]</scope>
    <source>
        <strain evidence="11">Pan2503</strain>
    </source>
</reference>
<evidence type="ECO:0000256" key="9">
    <source>
        <dbReference type="RuleBase" id="RU363035"/>
    </source>
</evidence>
<dbReference type="NCBIfam" id="NF004349">
    <property type="entry name" value="PRK05729.1"/>
    <property type="match status" value="1"/>
</dbReference>
<dbReference type="GO" id="GO:0004832">
    <property type="term" value="F:valine-tRNA ligase activity"/>
    <property type="evidence" value="ECO:0007669"/>
    <property type="project" value="UniProtKB-UniRule"/>
</dbReference>
<comment type="caution">
    <text evidence="11">The sequence shown here is derived from an EMBL/GenBank/DDBJ whole genome shotgun (WGS) entry which is preliminary data.</text>
</comment>
<keyword evidence="2 9" id="KW-0436">Ligase</keyword>
<dbReference type="FunFam" id="3.90.740.10:FF:000005">
    <property type="entry name" value="Valine--tRNA ligase, mitochondrial"/>
    <property type="match status" value="1"/>
</dbReference>
<dbReference type="GO" id="GO:0005829">
    <property type="term" value="C:cytosol"/>
    <property type="evidence" value="ECO:0007669"/>
    <property type="project" value="TreeGrafter"/>
</dbReference>
<evidence type="ECO:0000256" key="5">
    <source>
        <dbReference type="ARBA" id="ARBA00022917"/>
    </source>
</evidence>
<dbReference type="InterPro" id="IPR002300">
    <property type="entry name" value="aa-tRNA-synth_Ia"/>
</dbReference>
<evidence type="ECO:0000256" key="3">
    <source>
        <dbReference type="ARBA" id="ARBA00022741"/>
    </source>
</evidence>
<sequence>MAREIAKAYEPQRIEPRWAEFWVKEALFKADPNAPGPGFSMVIPPPNVTGSLHIGHMLNHTEIDILTRWHRMRGYNTLYLPGMDHAGISTQRVVVRQLAAQGIDYRRLGREEFERRVWKWKEESGGTILQQMRQIGDSCDWSREKFTLSPELSKVVREVFVRLYEEGLIYRATRLVNWCPDCLTVLSDLEVVHEERQGNLWYIKYPIVGTKEFLTVATTRPETMLGDTAVAVHPADERYQHLVGKQALLPLVNREIPIIADEMVNREFGTGAVKVTPAHDPNDFELGKRHQLAEIDVMTDDARMSARAGAYAGMDRFEARKKIVEDLKAQGLLEKITDHTNAIGLCERSKTVVEPRISTQWFCKMKDLAAPAIKAVEEYEPGKENGIYVAPDNRRTEYLNWMRNIRDWTLSRQLWWGHRIPAWYCRENQHITVARESPAKCRTCGSANLEQDPDVLDTWFSSALW</sequence>
<evidence type="ECO:0000256" key="2">
    <source>
        <dbReference type="ARBA" id="ARBA00022598"/>
    </source>
</evidence>
<dbReference type="InterPro" id="IPR009008">
    <property type="entry name" value="Val/Leu/Ile-tRNA-synth_edit"/>
</dbReference>
<dbReference type="InterPro" id="IPR002303">
    <property type="entry name" value="Valyl-tRNA_ligase"/>
</dbReference>
<dbReference type="AlphaFoldDB" id="A0A7V8NVR2"/>
<feature type="domain" description="Aminoacyl-tRNA synthetase class Ia" evidence="10">
    <location>
        <begin position="18"/>
        <end position="465"/>
    </location>
</feature>
<evidence type="ECO:0000259" key="10">
    <source>
        <dbReference type="Pfam" id="PF00133"/>
    </source>
</evidence>
<dbReference type="EC" id="6.1.1.9" evidence="1 8"/>
<comment type="catalytic activity">
    <reaction evidence="7">
        <text>tRNA(Val) + L-valine + ATP = L-valyl-tRNA(Val) + AMP + diphosphate</text>
        <dbReference type="Rhea" id="RHEA:10704"/>
        <dbReference type="Rhea" id="RHEA-COMP:9672"/>
        <dbReference type="Rhea" id="RHEA-COMP:9708"/>
        <dbReference type="ChEBI" id="CHEBI:30616"/>
        <dbReference type="ChEBI" id="CHEBI:33019"/>
        <dbReference type="ChEBI" id="CHEBI:57762"/>
        <dbReference type="ChEBI" id="CHEBI:78442"/>
        <dbReference type="ChEBI" id="CHEBI:78537"/>
        <dbReference type="ChEBI" id="CHEBI:456215"/>
        <dbReference type="EC" id="6.1.1.9"/>
    </reaction>
</comment>
<keyword evidence="12" id="KW-1185">Reference proteome</keyword>